<organism evidence="2 3">
    <name type="scientific">Enterobacter cloacae</name>
    <dbReference type="NCBI Taxonomy" id="550"/>
    <lineage>
        <taxon>Bacteria</taxon>
        <taxon>Pseudomonadati</taxon>
        <taxon>Pseudomonadota</taxon>
        <taxon>Gammaproteobacteria</taxon>
        <taxon>Enterobacterales</taxon>
        <taxon>Enterobacteriaceae</taxon>
        <taxon>Enterobacter</taxon>
        <taxon>Enterobacter cloacae complex</taxon>
    </lineage>
</organism>
<dbReference type="Proteomes" id="UP000289016">
    <property type="component" value="Unassembled WGS sequence"/>
</dbReference>
<sequence>MAKIFYIIHSDGNKEEIIGDALYESLKMMIRAILWFLQSYIYYIPIALIVAGAYLFARFIPDYFGLLTLAWIIIVTYFYVKHNRWF</sequence>
<dbReference type="AlphaFoldDB" id="A0AB37VFA5"/>
<evidence type="ECO:0000313" key="3">
    <source>
        <dbReference type="Proteomes" id="UP000289016"/>
    </source>
</evidence>
<comment type="caution">
    <text evidence="2">The sequence shown here is derived from an EMBL/GenBank/DDBJ whole genome shotgun (WGS) entry which is preliminary data.</text>
</comment>
<keyword evidence="1" id="KW-1133">Transmembrane helix</keyword>
<keyword evidence="1" id="KW-0812">Transmembrane</keyword>
<proteinExistence type="predicted"/>
<gene>
    <name evidence="2" type="ORF">DN595_17375</name>
</gene>
<feature type="transmembrane region" description="Helical" evidence="1">
    <location>
        <begin position="63"/>
        <end position="80"/>
    </location>
</feature>
<keyword evidence="1" id="KW-0472">Membrane</keyword>
<name>A0AB37VFA5_ENTCL</name>
<evidence type="ECO:0000313" key="2">
    <source>
        <dbReference type="EMBL" id="RWT76394.1"/>
    </source>
</evidence>
<evidence type="ECO:0000256" key="1">
    <source>
        <dbReference type="SAM" id="Phobius"/>
    </source>
</evidence>
<feature type="transmembrane region" description="Helical" evidence="1">
    <location>
        <begin position="32"/>
        <end position="57"/>
    </location>
</feature>
<protein>
    <submittedName>
        <fullName evidence="2">Uncharacterized protein</fullName>
    </submittedName>
</protein>
<dbReference type="EMBL" id="QKPI01000044">
    <property type="protein sequence ID" value="RWT76394.1"/>
    <property type="molecule type" value="Genomic_DNA"/>
</dbReference>
<accession>A0AB37VFA5</accession>
<reference evidence="2 3" key="1">
    <citation type="submission" date="2018-06" db="EMBL/GenBank/DDBJ databases">
        <title>Carbapenemase-producing Enterobacteriaceae present in wastewater treatment plant effluent and nearby surface waters in the US.</title>
        <authorList>
            <person name="Mathys D.A."/>
            <person name="Mollenkopf D.F."/>
            <person name="Feicht S.M."/>
            <person name="Adams R.J."/>
            <person name="Albers A.L."/>
            <person name="Grooters S.V."/>
            <person name="Stuever D.M."/>
            <person name="Daniels J.B."/>
            <person name="Wittum T.E."/>
        </authorList>
    </citation>
    <scope>NUCLEOTIDE SEQUENCE [LARGE SCALE GENOMIC DNA]</scope>
    <source>
        <strain evidence="2 3">GEO_23_Down_A</strain>
    </source>
</reference>